<protein>
    <submittedName>
        <fullName evidence="1">CLUMA_CG007942, isoform A</fullName>
    </submittedName>
</protein>
<dbReference type="EMBL" id="CVRI01000038">
    <property type="protein sequence ID" value="CRK94435.1"/>
    <property type="molecule type" value="Genomic_DNA"/>
</dbReference>
<keyword evidence="2" id="KW-1185">Reference proteome</keyword>
<gene>
    <name evidence="1" type="ORF">CLUMA_CG007942</name>
</gene>
<dbReference type="Proteomes" id="UP000183832">
    <property type="component" value="Unassembled WGS sequence"/>
</dbReference>
<sequence>MKSKKGKQGRKVQAARPEECCKIKAEIAKLCWCFKKKSFLVCTLSACLQNWDANQQQHMF</sequence>
<name>A0A1J1I2K6_9DIPT</name>
<accession>A0A1J1I2K6</accession>
<evidence type="ECO:0000313" key="2">
    <source>
        <dbReference type="Proteomes" id="UP000183832"/>
    </source>
</evidence>
<dbReference type="AlphaFoldDB" id="A0A1J1I2K6"/>
<evidence type="ECO:0000313" key="1">
    <source>
        <dbReference type="EMBL" id="CRK94435.1"/>
    </source>
</evidence>
<organism evidence="1 2">
    <name type="scientific">Clunio marinus</name>
    <dbReference type="NCBI Taxonomy" id="568069"/>
    <lineage>
        <taxon>Eukaryota</taxon>
        <taxon>Metazoa</taxon>
        <taxon>Ecdysozoa</taxon>
        <taxon>Arthropoda</taxon>
        <taxon>Hexapoda</taxon>
        <taxon>Insecta</taxon>
        <taxon>Pterygota</taxon>
        <taxon>Neoptera</taxon>
        <taxon>Endopterygota</taxon>
        <taxon>Diptera</taxon>
        <taxon>Nematocera</taxon>
        <taxon>Chironomoidea</taxon>
        <taxon>Chironomidae</taxon>
        <taxon>Clunio</taxon>
    </lineage>
</organism>
<proteinExistence type="predicted"/>
<reference evidence="1 2" key="1">
    <citation type="submission" date="2015-04" db="EMBL/GenBank/DDBJ databases">
        <authorList>
            <person name="Syromyatnikov M.Y."/>
            <person name="Popov V.N."/>
        </authorList>
    </citation>
    <scope>NUCLEOTIDE SEQUENCE [LARGE SCALE GENOMIC DNA]</scope>
</reference>